<accession>A0AAE6ITE5</accession>
<gene>
    <name evidence="1" type="ORF">FUT82_08140</name>
</gene>
<dbReference type="Proteomes" id="UP000323594">
    <property type="component" value="Chromosome"/>
</dbReference>
<name>A0AAE6ITE5_TREPH</name>
<proteinExistence type="predicted"/>
<protein>
    <submittedName>
        <fullName evidence="1">Uncharacterized protein</fullName>
    </submittedName>
</protein>
<reference evidence="1 2" key="1">
    <citation type="submission" date="2019-08" db="EMBL/GenBank/DDBJ databases">
        <authorList>
            <person name="Kuhnert P."/>
        </authorList>
    </citation>
    <scope>NUCLEOTIDE SEQUENCE [LARGE SCALE GENOMIC DNA]</scope>
    <source>
        <strain evidence="1 2">B36.5</strain>
    </source>
</reference>
<evidence type="ECO:0000313" key="2">
    <source>
        <dbReference type="Proteomes" id="UP000323594"/>
    </source>
</evidence>
<sequence length="230" mass="26701">MVYKEKRKTKKYFIILFFTLIITSVHTAETWLSAEYQYGFSFVKGEDIESDSSPESKEFKIGYSGINIKTYTFWNSQNIGLFTKAGLRLPYFIRNDNENNYMKYGGIPLSLGTGLGFRHILSEKSNIHYAVGLGFDFFMFFSKYKSLIDMQEYTQKLDISLLFDIGYKYNLNNNIYLNTGANLNFGFAKHIKQSRKSDLHNNSTSKWAKGSFSFEFMPYFGIGFIINSKK</sequence>
<dbReference type="AlphaFoldDB" id="A0AAE6ITE5"/>
<evidence type="ECO:0000313" key="1">
    <source>
        <dbReference type="EMBL" id="QEJ97969.1"/>
    </source>
</evidence>
<dbReference type="EMBL" id="CP042817">
    <property type="protein sequence ID" value="QEJ97969.1"/>
    <property type="molecule type" value="Genomic_DNA"/>
</dbReference>
<organism evidence="1 2">
    <name type="scientific">Treponema phagedenis</name>
    <dbReference type="NCBI Taxonomy" id="162"/>
    <lineage>
        <taxon>Bacteria</taxon>
        <taxon>Pseudomonadati</taxon>
        <taxon>Spirochaetota</taxon>
        <taxon>Spirochaetia</taxon>
        <taxon>Spirochaetales</taxon>
        <taxon>Treponemataceae</taxon>
        <taxon>Treponema</taxon>
    </lineage>
</organism>